<dbReference type="SMART" id="SM01004">
    <property type="entry name" value="ALAD"/>
    <property type="match status" value="1"/>
</dbReference>
<dbReference type="GO" id="GO:0008270">
    <property type="term" value="F:zinc ion binding"/>
    <property type="evidence" value="ECO:0007669"/>
    <property type="project" value="TreeGrafter"/>
</dbReference>
<dbReference type="GeneID" id="87614253"/>
<dbReference type="STRING" id="54914.AV540_21070"/>
<dbReference type="InterPro" id="IPR013785">
    <property type="entry name" value="Aldolase_TIM"/>
</dbReference>
<comment type="cofactor">
    <cofactor evidence="1">
        <name>Zn(2+)</name>
        <dbReference type="ChEBI" id="CHEBI:29105"/>
    </cofactor>
</comment>
<dbReference type="PANTHER" id="PTHR11458:SF0">
    <property type="entry name" value="DELTA-AMINOLEVULINIC ACID DEHYDRATASE"/>
    <property type="match status" value="1"/>
</dbReference>
<feature type="binding site" evidence="14">
    <location>
        <position position="217"/>
    </location>
    <ligand>
        <name>5-aminolevulinate</name>
        <dbReference type="ChEBI" id="CHEBI:356416"/>
        <label>1</label>
    </ligand>
</feature>
<feature type="binding site" evidence="14">
    <location>
        <position position="205"/>
    </location>
    <ligand>
        <name>5-aminolevulinate</name>
        <dbReference type="ChEBI" id="CHEBI:356416"/>
        <label>1</label>
    </ligand>
</feature>
<feature type="binding site" evidence="15">
    <location>
        <position position="122"/>
    </location>
    <ligand>
        <name>Zn(2+)</name>
        <dbReference type="ChEBI" id="CHEBI:29105"/>
        <note>catalytic</note>
    </ligand>
</feature>
<comment type="function">
    <text evidence="10">Catalyzes an early step in the biosynthesis of tetrapyrroles. Binds two molecules of 5-aminolevulinate per subunit, each at a distinct site, and catalyzes their condensation to form porphobilinogen.</text>
</comment>
<dbReference type="GO" id="GO:0006782">
    <property type="term" value="P:protoporphyrinogen IX biosynthetic process"/>
    <property type="evidence" value="ECO:0007669"/>
    <property type="project" value="UniProtKB-UniPathway"/>
</dbReference>
<feature type="binding site" evidence="14">
    <location>
        <position position="313"/>
    </location>
    <ligand>
        <name>5-aminolevulinate</name>
        <dbReference type="ChEBI" id="CHEBI:356416"/>
        <label>2</label>
    </ligand>
</feature>
<evidence type="ECO:0000256" key="2">
    <source>
        <dbReference type="ARBA" id="ARBA00004694"/>
    </source>
</evidence>
<keyword evidence="16" id="KW-0460">Magnesium</keyword>
<dbReference type="NCBIfam" id="NF006762">
    <property type="entry name" value="PRK09283.1"/>
    <property type="match status" value="1"/>
</dbReference>
<evidence type="ECO:0000256" key="11">
    <source>
        <dbReference type="ARBA" id="ARBA00032837"/>
    </source>
</evidence>
<keyword evidence="7" id="KW-0350">Heme biosynthesis</keyword>
<protein>
    <recommendedName>
        <fullName evidence="6">Delta-aminolevulinic acid dehydratase</fullName>
        <ecNumber evidence="5">4.2.1.24</ecNumber>
    </recommendedName>
    <alternativeName>
        <fullName evidence="11">Porphobilinogen synthase</fullName>
    </alternativeName>
</protein>
<feature type="binding site" evidence="15">
    <location>
        <position position="130"/>
    </location>
    <ligand>
        <name>Zn(2+)</name>
        <dbReference type="ChEBI" id="CHEBI:29105"/>
        <note>catalytic</note>
    </ligand>
</feature>
<dbReference type="PANTHER" id="PTHR11458">
    <property type="entry name" value="DELTA-AMINOLEVULINIC ACID DEHYDRATASE"/>
    <property type="match status" value="1"/>
</dbReference>
<evidence type="ECO:0000313" key="18">
    <source>
        <dbReference type="EMBL" id="GEB31727.1"/>
    </source>
</evidence>
<comment type="similarity">
    <text evidence="3 17">Belongs to the ALAD family.</text>
</comment>
<reference evidence="18 19" key="1">
    <citation type="submission" date="2019-06" db="EMBL/GenBank/DDBJ databases">
        <title>Whole genome shotgun sequence of Brevibacillus parabrevis NBRC 12334.</title>
        <authorList>
            <person name="Hosoyama A."/>
            <person name="Uohara A."/>
            <person name="Ohji S."/>
            <person name="Ichikawa N."/>
        </authorList>
    </citation>
    <scope>NUCLEOTIDE SEQUENCE [LARGE SCALE GENOMIC DNA]</scope>
    <source>
        <strain evidence="18 19">NBRC 12334</strain>
    </source>
</reference>
<evidence type="ECO:0000256" key="8">
    <source>
        <dbReference type="ARBA" id="ARBA00023239"/>
    </source>
</evidence>
<evidence type="ECO:0000256" key="5">
    <source>
        <dbReference type="ARBA" id="ARBA00012053"/>
    </source>
</evidence>
<evidence type="ECO:0000313" key="19">
    <source>
        <dbReference type="Proteomes" id="UP000316882"/>
    </source>
</evidence>
<feature type="active site" description="Schiff-base intermediate with substrate" evidence="13">
    <location>
        <position position="248"/>
    </location>
</feature>
<accession>A0A4Y3PEG7</accession>
<proteinExistence type="inferred from homology"/>
<keyword evidence="15" id="KW-0862">Zinc</keyword>
<evidence type="ECO:0000256" key="6">
    <source>
        <dbReference type="ARBA" id="ARBA00020771"/>
    </source>
</evidence>
<evidence type="ECO:0000256" key="12">
    <source>
        <dbReference type="ARBA" id="ARBA00047651"/>
    </source>
</evidence>
<evidence type="ECO:0000256" key="15">
    <source>
        <dbReference type="PIRSR" id="PIRSR001415-3"/>
    </source>
</evidence>
<dbReference type="GO" id="GO:0005829">
    <property type="term" value="C:cytosol"/>
    <property type="evidence" value="ECO:0007669"/>
    <property type="project" value="TreeGrafter"/>
</dbReference>
<feature type="active site" description="Schiff-base intermediate with substrate" evidence="13">
    <location>
        <position position="195"/>
    </location>
</feature>
<comment type="caution">
    <text evidence="18">The sequence shown here is derived from an EMBL/GenBank/DDBJ whole genome shotgun (WGS) entry which is preliminary data.</text>
</comment>
<dbReference type="UniPathway" id="UPA00251">
    <property type="reaction ID" value="UER00318"/>
</dbReference>
<dbReference type="Pfam" id="PF00490">
    <property type="entry name" value="ALAD"/>
    <property type="match status" value="1"/>
</dbReference>
<feature type="binding site" evidence="16">
    <location>
        <position position="233"/>
    </location>
    <ligand>
        <name>Mg(2+)</name>
        <dbReference type="ChEBI" id="CHEBI:18420"/>
    </ligand>
</feature>
<comment type="pathway">
    <text evidence="2">Porphyrin-containing compound metabolism; protoporphyrin-IX biosynthesis; coproporphyrinogen-III from 5-aminolevulinate: step 1/4.</text>
</comment>
<feature type="binding site" evidence="15">
    <location>
        <position position="120"/>
    </location>
    <ligand>
        <name>Zn(2+)</name>
        <dbReference type="ChEBI" id="CHEBI:29105"/>
        <note>catalytic</note>
    </ligand>
</feature>
<evidence type="ECO:0000256" key="3">
    <source>
        <dbReference type="ARBA" id="ARBA00008055"/>
    </source>
</evidence>
<dbReference type="EMBL" id="BJMH01000005">
    <property type="protein sequence ID" value="GEB31727.1"/>
    <property type="molecule type" value="Genomic_DNA"/>
</dbReference>
<dbReference type="OrthoDB" id="9805001at2"/>
<keyword evidence="8" id="KW-0456">Lyase</keyword>
<organism evidence="18 19">
    <name type="scientific">Brevibacillus parabrevis</name>
    <dbReference type="NCBI Taxonomy" id="54914"/>
    <lineage>
        <taxon>Bacteria</taxon>
        <taxon>Bacillati</taxon>
        <taxon>Bacillota</taxon>
        <taxon>Bacilli</taxon>
        <taxon>Bacillales</taxon>
        <taxon>Paenibacillaceae</taxon>
        <taxon>Brevibacillus</taxon>
    </lineage>
</organism>
<gene>
    <name evidence="18" type="ORF">BPA01_13070</name>
</gene>
<dbReference type="SUPFAM" id="SSF51569">
    <property type="entry name" value="Aldolase"/>
    <property type="match status" value="1"/>
</dbReference>
<comment type="catalytic activity">
    <reaction evidence="12">
        <text>2 5-aminolevulinate = porphobilinogen + 2 H2O + H(+)</text>
        <dbReference type="Rhea" id="RHEA:24064"/>
        <dbReference type="ChEBI" id="CHEBI:15377"/>
        <dbReference type="ChEBI" id="CHEBI:15378"/>
        <dbReference type="ChEBI" id="CHEBI:58126"/>
        <dbReference type="ChEBI" id="CHEBI:356416"/>
        <dbReference type="EC" id="4.2.1.24"/>
    </reaction>
</comment>
<keyword evidence="9" id="KW-0627">Porphyrin biosynthesis</keyword>
<dbReference type="InterPro" id="IPR001731">
    <property type="entry name" value="ALAD"/>
</dbReference>
<evidence type="ECO:0000256" key="4">
    <source>
        <dbReference type="ARBA" id="ARBA00011823"/>
    </source>
</evidence>
<evidence type="ECO:0000256" key="16">
    <source>
        <dbReference type="PIRSR" id="PIRSR001415-5"/>
    </source>
</evidence>
<evidence type="ECO:0000256" key="7">
    <source>
        <dbReference type="ARBA" id="ARBA00023133"/>
    </source>
</evidence>
<dbReference type="PIRSF" id="PIRSF001415">
    <property type="entry name" value="Porphbilin_synth"/>
    <property type="match status" value="1"/>
</dbReference>
<dbReference type="RefSeq" id="WP_063230142.1">
    <property type="nucleotide sequence ID" value="NZ_BJMH01000005.1"/>
</dbReference>
<dbReference type="GO" id="GO:0004655">
    <property type="term" value="F:porphobilinogen synthase activity"/>
    <property type="evidence" value="ECO:0007669"/>
    <property type="project" value="UniProtKB-EC"/>
</dbReference>
<evidence type="ECO:0000256" key="13">
    <source>
        <dbReference type="PIRSR" id="PIRSR001415-1"/>
    </source>
</evidence>
<dbReference type="CDD" id="cd00384">
    <property type="entry name" value="ALAD_PBGS"/>
    <property type="match status" value="1"/>
</dbReference>
<evidence type="ECO:0000256" key="10">
    <source>
        <dbReference type="ARBA" id="ARBA00025628"/>
    </source>
</evidence>
<keyword evidence="15" id="KW-0479">Metal-binding</keyword>
<dbReference type="Proteomes" id="UP000316882">
    <property type="component" value="Unassembled WGS sequence"/>
</dbReference>
<dbReference type="AlphaFoldDB" id="A0A4Y3PEG7"/>
<dbReference type="PRINTS" id="PR00144">
    <property type="entry name" value="DALDHYDRTASE"/>
</dbReference>
<evidence type="ECO:0000256" key="14">
    <source>
        <dbReference type="PIRSR" id="PIRSR001415-2"/>
    </source>
</evidence>
<dbReference type="EC" id="4.2.1.24" evidence="5"/>
<dbReference type="FunFam" id="3.20.20.70:FF:000019">
    <property type="entry name" value="Delta-aminolevulinic acid dehydratase"/>
    <property type="match status" value="1"/>
</dbReference>
<name>A0A4Y3PEG7_BREPA</name>
<comment type="subunit">
    <text evidence="4">Homooctamer.</text>
</comment>
<keyword evidence="19" id="KW-1185">Reference proteome</keyword>
<evidence type="ECO:0000256" key="9">
    <source>
        <dbReference type="ARBA" id="ARBA00023244"/>
    </source>
</evidence>
<evidence type="ECO:0000256" key="1">
    <source>
        <dbReference type="ARBA" id="ARBA00001947"/>
    </source>
</evidence>
<evidence type="ECO:0000256" key="17">
    <source>
        <dbReference type="RuleBase" id="RU004161"/>
    </source>
</evidence>
<dbReference type="Gene3D" id="3.20.20.70">
    <property type="entry name" value="Aldolase class I"/>
    <property type="match status" value="1"/>
</dbReference>
<sequence length="324" mass="35773">MALTFDRHRRLRQSAAMRNLVRENHIHLEDLIYPLFVVEGTGIKNEIASMPGVYQFSLDVLAEEMKEIVALGIQSVLMFGVPEHKDACGTEAYNDDAVTQQAIRQIKEAHPEMIVIADTCLCEYTDHGHCGVIHNGEVVNDETLELLAKTAVSQAKAGADIIAPSNMMDGFVVAIREALDEAGFSHIPIMSYAVKYASAFYGPFRDAAGSTPQFGDRKSYQMDAANAREGLREAASDVKEGADFLIVKPGLAFMDMVLRLRENFNLPIVAYNVSAEYSMVKAAALNGWIDEERIVMEALLGFKRAGADLIITYHAKDVAKWLAR</sequence>
<feature type="binding site" evidence="14">
    <location>
        <position position="274"/>
    </location>
    <ligand>
        <name>5-aminolevulinate</name>
        <dbReference type="ChEBI" id="CHEBI:356416"/>
        <label>2</label>
    </ligand>
</feature>